<comment type="caution">
    <text evidence="1">The sequence shown here is derived from an EMBL/GenBank/DDBJ whole genome shotgun (WGS) entry which is preliminary data.</text>
</comment>
<dbReference type="Pfam" id="PF04365">
    <property type="entry name" value="BrnT_toxin"/>
    <property type="match status" value="1"/>
</dbReference>
<dbReference type="InterPro" id="IPR038573">
    <property type="entry name" value="BrnT_sf"/>
</dbReference>
<evidence type="ECO:0000313" key="1">
    <source>
        <dbReference type="EMBL" id="ELT50984.1"/>
    </source>
</evidence>
<name>M5K277_9HYPH</name>
<proteinExistence type="predicted"/>
<accession>M5K277</accession>
<dbReference type="EMBL" id="AOGE01000005">
    <property type="protein sequence ID" value="ELT50984.1"/>
    <property type="molecule type" value="Genomic_DNA"/>
</dbReference>
<evidence type="ECO:0008006" key="3">
    <source>
        <dbReference type="Google" id="ProtNLM"/>
    </source>
</evidence>
<gene>
    <name evidence="1" type="ORF">D584_01283</name>
</gene>
<reference evidence="1 2" key="1">
    <citation type="journal article" date="2013" name="Gut Pathog.">
        <title>Draft genome of Ochrobactrum intermedium strain M86 isolated from non-ulcer dyspeptic individual from India.</title>
        <authorList>
            <person name="Kulkarni G."/>
            <person name="Dhotre D."/>
            <person name="Dharne M."/>
            <person name="Shetty S."/>
            <person name="Chowdhury S."/>
            <person name="Misra V."/>
            <person name="Misra S."/>
            <person name="Patole M."/>
            <person name="Shouche Y."/>
        </authorList>
    </citation>
    <scope>NUCLEOTIDE SEQUENCE [LARGE SCALE GENOMIC DNA]</scope>
    <source>
        <strain evidence="1 2">M86</strain>
    </source>
</reference>
<dbReference type="InterPro" id="IPR007460">
    <property type="entry name" value="BrnT_toxin"/>
</dbReference>
<evidence type="ECO:0000313" key="2">
    <source>
        <dbReference type="Proteomes" id="UP000011971"/>
    </source>
</evidence>
<dbReference type="Proteomes" id="UP000011971">
    <property type="component" value="Unassembled WGS sequence"/>
</dbReference>
<sequence length="85" mass="9772">MKIVWDEPKRAINIQKHGFDFAELTEEFFESATIEPAKLDREMAIGEFKGELIIAVVHKRLGTEAISVISMRHASDKEKEKYHGE</sequence>
<organism evidence="1 2">
    <name type="scientific">Brucella intermedia M86</name>
    <dbReference type="NCBI Taxonomy" id="1234597"/>
    <lineage>
        <taxon>Bacteria</taxon>
        <taxon>Pseudomonadati</taxon>
        <taxon>Pseudomonadota</taxon>
        <taxon>Alphaproteobacteria</taxon>
        <taxon>Hyphomicrobiales</taxon>
        <taxon>Brucellaceae</taxon>
        <taxon>Brucella/Ochrobactrum group</taxon>
        <taxon>Brucella</taxon>
    </lineage>
</organism>
<dbReference type="PATRIC" id="fig|1234597.4.peg.262"/>
<dbReference type="AlphaFoldDB" id="M5K277"/>
<dbReference type="RefSeq" id="WP_006470376.1">
    <property type="nucleotide sequence ID" value="NZ_AOGE01000005.1"/>
</dbReference>
<protein>
    <recommendedName>
        <fullName evidence="3">BrnT family toxin</fullName>
    </recommendedName>
</protein>
<dbReference type="OrthoDB" id="839663at2"/>
<dbReference type="Gene3D" id="3.10.450.530">
    <property type="entry name" value="Ribonuclease toxin, BrnT, of type II toxin-antitoxin system"/>
    <property type="match status" value="1"/>
</dbReference>